<name>A0AAV5SDH9_9BILA</name>
<dbReference type="AlphaFoldDB" id="A0AAV5SDH9"/>
<keyword evidence="3" id="KW-1185">Reference proteome</keyword>
<feature type="chain" id="PRO_5043439510" evidence="1">
    <location>
        <begin position="21"/>
        <end position="114"/>
    </location>
</feature>
<reference evidence="2" key="1">
    <citation type="submission" date="2023-10" db="EMBL/GenBank/DDBJ databases">
        <title>Genome assembly of Pristionchus species.</title>
        <authorList>
            <person name="Yoshida K."/>
            <person name="Sommer R.J."/>
        </authorList>
    </citation>
    <scope>NUCLEOTIDE SEQUENCE</scope>
    <source>
        <strain evidence="2">RS0144</strain>
    </source>
</reference>
<accession>A0AAV5SDH9</accession>
<proteinExistence type="predicted"/>
<sequence>MGWNGSVKAVYLTSIMLLLAEICLKNSLEIANRLIDIVRINLDGSPSEFLCCFDIILIVIQEDTFMGRNGRRNSRLDYLPLEIRRKELFFHIFCSQSPFEEQPIEFRIILEDGK</sequence>
<comment type="caution">
    <text evidence="2">The sequence shown here is derived from an EMBL/GenBank/DDBJ whole genome shotgun (WGS) entry which is preliminary data.</text>
</comment>
<evidence type="ECO:0000313" key="2">
    <source>
        <dbReference type="EMBL" id="GMS80258.1"/>
    </source>
</evidence>
<dbReference type="Proteomes" id="UP001432027">
    <property type="component" value="Unassembled WGS sequence"/>
</dbReference>
<dbReference type="EMBL" id="BTSX01000001">
    <property type="protein sequence ID" value="GMS80258.1"/>
    <property type="molecule type" value="Genomic_DNA"/>
</dbReference>
<organism evidence="2 3">
    <name type="scientific">Pristionchus entomophagus</name>
    <dbReference type="NCBI Taxonomy" id="358040"/>
    <lineage>
        <taxon>Eukaryota</taxon>
        <taxon>Metazoa</taxon>
        <taxon>Ecdysozoa</taxon>
        <taxon>Nematoda</taxon>
        <taxon>Chromadorea</taxon>
        <taxon>Rhabditida</taxon>
        <taxon>Rhabditina</taxon>
        <taxon>Diplogasteromorpha</taxon>
        <taxon>Diplogasteroidea</taxon>
        <taxon>Neodiplogasteridae</taxon>
        <taxon>Pristionchus</taxon>
    </lineage>
</organism>
<protein>
    <submittedName>
        <fullName evidence="2">Uncharacterized protein</fullName>
    </submittedName>
</protein>
<feature type="signal peptide" evidence="1">
    <location>
        <begin position="1"/>
        <end position="20"/>
    </location>
</feature>
<gene>
    <name evidence="2" type="ORF">PENTCL1PPCAC_2433</name>
</gene>
<keyword evidence="1" id="KW-0732">Signal</keyword>
<evidence type="ECO:0000313" key="3">
    <source>
        <dbReference type="Proteomes" id="UP001432027"/>
    </source>
</evidence>
<evidence type="ECO:0000256" key="1">
    <source>
        <dbReference type="SAM" id="SignalP"/>
    </source>
</evidence>